<keyword evidence="1" id="KW-0812">Transmembrane</keyword>
<proteinExistence type="predicted"/>
<dbReference type="PANTHER" id="PTHR34703:SF1">
    <property type="entry name" value="ANTIPORTER SUBUNIT MNHG2-RELATED"/>
    <property type="match status" value="1"/>
</dbReference>
<dbReference type="RefSeq" id="WP_072327224.1">
    <property type="nucleotide sequence ID" value="NZ_FPJW01000015.1"/>
</dbReference>
<dbReference type="Pfam" id="PF03334">
    <property type="entry name" value="PhaG_MnhG_YufB"/>
    <property type="match status" value="1"/>
</dbReference>
<dbReference type="NCBIfam" id="TIGR01300">
    <property type="entry name" value="CPA3_mnhG_phaG"/>
    <property type="match status" value="1"/>
</dbReference>
<evidence type="ECO:0000313" key="3">
    <source>
        <dbReference type="Proteomes" id="UP000182350"/>
    </source>
</evidence>
<dbReference type="GO" id="GO:0015385">
    <property type="term" value="F:sodium:proton antiporter activity"/>
    <property type="evidence" value="ECO:0007669"/>
    <property type="project" value="TreeGrafter"/>
</dbReference>
<keyword evidence="3" id="KW-1185">Reference proteome</keyword>
<evidence type="ECO:0000313" key="2">
    <source>
        <dbReference type="EMBL" id="SFX79701.1"/>
    </source>
</evidence>
<feature type="transmembrane region" description="Helical" evidence="1">
    <location>
        <begin position="6"/>
        <end position="29"/>
    </location>
</feature>
<dbReference type="PANTHER" id="PTHR34703">
    <property type="entry name" value="ANTIPORTER SUBUNIT MNHG2-RELATED"/>
    <property type="match status" value="1"/>
</dbReference>
<dbReference type="AlphaFoldDB" id="A0A1K2A1W0"/>
<name>A0A1K2A1W0_9GAMM</name>
<accession>A0A1K2A1W0</accession>
<evidence type="ECO:0000256" key="1">
    <source>
        <dbReference type="SAM" id="Phobius"/>
    </source>
</evidence>
<feature type="transmembrane region" description="Helical" evidence="1">
    <location>
        <begin position="41"/>
        <end position="58"/>
    </location>
</feature>
<dbReference type="STRING" id="1122209.SAMN02745752_02909"/>
<feature type="transmembrane region" description="Helical" evidence="1">
    <location>
        <begin position="70"/>
        <end position="94"/>
    </location>
</feature>
<gene>
    <name evidence="2" type="ORF">SAMN02745752_02909</name>
</gene>
<dbReference type="EMBL" id="FPJW01000015">
    <property type="protein sequence ID" value="SFX79701.1"/>
    <property type="molecule type" value="Genomic_DNA"/>
</dbReference>
<protein>
    <submittedName>
        <fullName evidence="2">Multisubunit sodium/proton antiporter, MrpG subunit (TC 2.A.63.1)</fullName>
    </submittedName>
</protein>
<keyword evidence="1" id="KW-0472">Membrane</keyword>
<dbReference type="Proteomes" id="UP000182350">
    <property type="component" value="Unassembled WGS sequence"/>
</dbReference>
<keyword evidence="1" id="KW-1133">Transmembrane helix</keyword>
<reference evidence="2 3" key="1">
    <citation type="submission" date="2016-11" db="EMBL/GenBank/DDBJ databases">
        <authorList>
            <person name="Jaros S."/>
            <person name="Januszkiewicz K."/>
            <person name="Wedrychowicz H."/>
        </authorList>
    </citation>
    <scope>NUCLEOTIDE SEQUENCE [LARGE SCALE GENOMIC DNA]</scope>
    <source>
        <strain evidence="2 3">DSM 21637</strain>
    </source>
</reference>
<organism evidence="2 3">
    <name type="scientific">Marinospirillum alkaliphilum DSM 21637</name>
    <dbReference type="NCBI Taxonomy" id="1122209"/>
    <lineage>
        <taxon>Bacteria</taxon>
        <taxon>Pseudomonadati</taxon>
        <taxon>Pseudomonadota</taxon>
        <taxon>Gammaproteobacteria</taxon>
        <taxon>Oceanospirillales</taxon>
        <taxon>Oceanospirillaceae</taxon>
        <taxon>Marinospirillum</taxon>
    </lineage>
</organism>
<dbReference type="OrthoDB" id="9813804at2"/>
<sequence>MITEILLWISQLMVTAGVVFLVAGTLGLLRFPDVYARLHALTKADTLGLGLVCMGLALQAPGLAMALKYLLIWVLMLMASSIGATLVAGTAYAAGIEPHLGEQKPLHLDSEDAP</sequence>
<dbReference type="InterPro" id="IPR005133">
    <property type="entry name" value="PhaG_MnhG_YufB"/>
</dbReference>